<evidence type="ECO:0000256" key="2">
    <source>
        <dbReference type="ARBA" id="ARBA00022448"/>
    </source>
</evidence>
<keyword evidence="4" id="KW-0653">Protein transport</keyword>
<keyword evidence="6" id="KW-0449">Lipoprotein</keyword>
<organism evidence="6 7">
    <name type="scientific">Gilvimarinus japonicus</name>
    <dbReference type="NCBI Taxonomy" id="1796469"/>
    <lineage>
        <taxon>Bacteria</taxon>
        <taxon>Pseudomonadati</taxon>
        <taxon>Pseudomonadota</taxon>
        <taxon>Gammaproteobacteria</taxon>
        <taxon>Cellvibrionales</taxon>
        <taxon>Cellvibrionaceae</taxon>
        <taxon>Gilvimarinus</taxon>
    </lineage>
</organism>
<evidence type="ECO:0000256" key="3">
    <source>
        <dbReference type="ARBA" id="ARBA00022729"/>
    </source>
</evidence>
<feature type="transmembrane region" description="Helical" evidence="5">
    <location>
        <begin position="12"/>
        <end position="36"/>
    </location>
</feature>
<evidence type="ECO:0000256" key="4">
    <source>
        <dbReference type="ARBA" id="ARBA00022927"/>
    </source>
</evidence>
<keyword evidence="2" id="KW-0813">Transport</keyword>
<keyword evidence="5" id="KW-0812">Transmembrane</keyword>
<keyword evidence="5" id="KW-0472">Membrane</keyword>
<evidence type="ECO:0000256" key="5">
    <source>
        <dbReference type="SAM" id="Phobius"/>
    </source>
</evidence>
<accession>A0ABV7HZB2</accession>
<dbReference type="RefSeq" id="WP_382418009.1">
    <property type="nucleotide sequence ID" value="NZ_AP031500.1"/>
</dbReference>
<evidence type="ECO:0000313" key="6">
    <source>
        <dbReference type="EMBL" id="MFC3156671.1"/>
    </source>
</evidence>
<sequence length="221" mass="24146">MSDLIECRARKSVVLAKVLGFCLCVWSCVGVAQGVFDHPVQAGSAEAESLEVIADELRQNLPVSGAIKQQKHLAILREPMVSKGAFTLAADGDLQWRITEPFAVAYSMAAGELTREMDGKSETITASAEPALYGFFQLFGRLFDLSLQDLNSYFSVYLLTAAEAGEHWVIGLTPQDSRLQKVLSHIVVQGEDGMIDQVTLTEPGEDYTVLYFSYAAADETE</sequence>
<keyword evidence="5" id="KW-1133">Transmembrane helix</keyword>
<dbReference type="Pfam" id="PF19574">
    <property type="entry name" value="LolA_3"/>
    <property type="match status" value="1"/>
</dbReference>
<proteinExistence type="predicted"/>
<comment type="subunit">
    <text evidence="1">Monomer.</text>
</comment>
<dbReference type="Gene3D" id="2.50.20.10">
    <property type="entry name" value="Lipoprotein localisation LolA/LolB/LppX"/>
    <property type="match status" value="1"/>
</dbReference>
<evidence type="ECO:0000313" key="7">
    <source>
        <dbReference type="Proteomes" id="UP001595548"/>
    </source>
</evidence>
<name>A0ABV7HZB2_9GAMM</name>
<dbReference type="SUPFAM" id="SSF89392">
    <property type="entry name" value="Prokaryotic lipoproteins and lipoprotein localization factors"/>
    <property type="match status" value="1"/>
</dbReference>
<keyword evidence="3" id="KW-0732">Signal</keyword>
<comment type="caution">
    <text evidence="6">The sequence shown here is derived from an EMBL/GenBank/DDBJ whole genome shotgun (WGS) entry which is preliminary data.</text>
</comment>
<dbReference type="InterPro" id="IPR004564">
    <property type="entry name" value="OM_lipoprot_carrier_LolA-like"/>
</dbReference>
<dbReference type="EMBL" id="JBHRTL010000031">
    <property type="protein sequence ID" value="MFC3156671.1"/>
    <property type="molecule type" value="Genomic_DNA"/>
</dbReference>
<dbReference type="CDD" id="cd16325">
    <property type="entry name" value="LolA"/>
    <property type="match status" value="1"/>
</dbReference>
<protein>
    <submittedName>
        <fullName evidence="6">Outer membrane lipoprotein carrier protein LolA</fullName>
    </submittedName>
</protein>
<reference evidence="7" key="1">
    <citation type="journal article" date="2019" name="Int. J. Syst. Evol. Microbiol.">
        <title>The Global Catalogue of Microorganisms (GCM) 10K type strain sequencing project: providing services to taxonomists for standard genome sequencing and annotation.</title>
        <authorList>
            <consortium name="The Broad Institute Genomics Platform"/>
            <consortium name="The Broad Institute Genome Sequencing Center for Infectious Disease"/>
            <person name="Wu L."/>
            <person name="Ma J."/>
        </authorList>
    </citation>
    <scope>NUCLEOTIDE SEQUENCE [LARGE SCALE GENOMIC DNA]</scope>
    <source>
        <strain evidence="7">KCTC 52141</strain>
    </source>
</reference>
<evidence type="ECO:0000256" key="1">
    <source>
        <dbReference type="ARBA" id="ARBA00011245"/>
    </source>
</evidence>
<keyword evidence="7" id="KW-1185">Reference proteome</keyword>
<dbReference type="Proteomes" id="UP001595548">
    <property type="component" value="Unassembled WGS sequence"/>
</dbReference>
<dbReference type="InterPro" id="IPR029046">
    <property type="entry name" value="LolA/LolB/LppX"/>
</dbReference>
<gene>
    <name evidence="6" type="ORF">ACFOEB_15780</name>
</gene>